<keyword evidence="3" id="KW-0805">Transcription regulation</keyword>
<dbReference type="InterPro" id="IPR003593">
    <property type="entry name" value="AAA+_ATPase"/>
</dbReference>
<dbReference type="SUPFAM" id="SSF46689">
    <property type="entry name" value="Homeodomain-like"/>
    <property type="match status" value="1"/>
</dbReference>
<comment type="caution">
    <text evidence="7">The sequence shown here is derived from an EMBL/GenBank/DDBJ whole genome shotgun (WGS) entry which is preliminary data.</text>
</comment>
<dbReference type="EMBL" id="JAGYPE010000004">
    <property type="protein sequence ID" value="MBS4183863.1"/>
    <property type="molecule type" value="Genomic_DNA"/>
</dbReference>
<dbReference type="InterPro" id="IPR025662">
    <property type="entry name" value="Sigma_54_int_dom_ATP-bd_1"/>
</dbReference>
<dbReference type="Gene3D" id="1.10.8.60">
    <property type="match status" value="1"/>
</dbReference>
<feature type="domain" description="PAS" evidence="6">
    <location>
        <begin position="80"/>
        <end position="135"/>
    </location>
</feature>
<keyword evidence="9" id="KW-1185">Reference proteome</keyword>
<dbReference type="Gene3D" id="3.40.50.300">
    <property type="entry name" value="P-loop containing nucleotide triphosphate hydrolases"/>
    <property type="match status" value="1"/>
</dbReference>
<dbReference type="InterPro" id="IPR000014">
    <property type="entry name" value="PAS"/>
</dbReference>
<keyword evidence="2" id="KW-0067">ATP-binding</keyword>
<dbReference type="SMART" id="SM00091">
    <property type="entry name" value="PAS"/>
    <property type="match status" value="1"/>
</dbReference>
<dbReference type="SUPFAM" id="SSF52540">
    <property type="entry name" value="P-loop containing nucleoside triphosphate hydrolases"/>
    <property type="match status" value="1"/>
</dbReference>
<dbReference type="InterPro" id="IPR002197">
    <property type="entry name" value="HTH_Fis"/>
</dbReference>
<dbReference type="AlphaFoldDB" id="A0A942YAY1"/>
<dbReference type="PROSITE" id="PS50045">
    <property type="entry name" value="SIGMA54_INTERACT_4"/>
    <property type="match status" value="1"/>
</dbReference>
<dbReference type="Gene3D" id="1.10.10.60">
    <property type="entry name" value="Homeodomain-like"/>
    <property type="match status" value="1"/>
</dbReference>
<evidence type="ECO:0000256" key="3">
    <source>
        <dbReference type="ARBA" id="ARBA00023015"/>
    </source>
</evidence>
<evidence type="ECO:0000313" key="8">
    <source>
        <dbReference type="EMBL" id="MCH6269656.1"/>
    </source>
</evidence>
<dbReference type="Pfam" id="PF02954">
    <property type="entry name" value="HTH_8"/>
    <property type="match status" value="1"/>
</dbReference>
<dbReference type="PRINTS" id="PR01590">
    <property type="entry name" value="HTHFIS"/>
</dbReference>
<dbReference type="Pfam" id="PF13426">
    <property type="entry name" value="PAS_9"/>
    <property type="match status" value="1"/>
</dbReference>
<dbReference type="PANTHER" id="PTHR32071">
    <property type="entry name" value="TRANSCRIPTIONAL REGULATORY PROTEIN"/>
    <property type="match status" value="1"/>
</dbReference>
<dbReference type="GO" id="GO:0005524">
    <property type="term" value="F:ATP binding"/>
    <property type="evidence" value="ECO:0007669"/>
    <property type="project" value="UniProtKB-KW"/>
</dbReference>
<organism evidence="7">
    <name type="scientific">Neobacillus citreus</name>
    <dbReference type="NCBI Taxonomy" id="2833578"/>
    <lineage>
        <taxon>Bacteria</taxon>
        <taxon>Bacillati</taxon>
        <taxon>Bacillota</taxon>
        <taxon>Bacilli</taxon>
        <taxon>Bacillales</taxon>
        <taxon>Bacillaceae</taxon>
        <taxon>Neobacillus</taxon>
    </lineage>
</organism>
<keyword evidence="1" id="KW-0547">Nucleotide-binding</keyword>
<dbReference type="InterPro" id="IPR027417">
    <property type="entry name" value="P-loop_NTPase"/>
</dbReference>
<dbReference type="NCBIfam" id="TIGR00229">
    <property type="entry name" value="sensory_box"/>
    <property type="match status" value="1"/>
</dbReference>
<dbReference type="Pfam" id="PF25601">
    <property type="entry name" value="AAA_lid_14"/>
    <property type="match status" value="1"/>
</dbReference>
<evidence type="ECO:0000256" key="2">
    <source>
        <dbReference type="ARBA" id="ARBA00022840"/>
    </source>
</evidence>
<protein>
    <submittedName>
        <fullName evidence="7">Sigma 54-interacting transcriptional regulator</fullName>
    </submittedName>
</protein>
<dbReference type="Proteomes" id="UP000677265">
    <property type="component" value="Unassembled WGS sequence"/>
</dbReference>
<dbReference type="InterPro" id="IPR035965">
    <property type="entry name" value="PAS-like_dom_sf"/>
</dbReference>
<accession>A0A942YAY1</accession>
<dbReference type="GO" id="GO:0006355">
    <property type="term" value="P:regulation of DNA-templated transcription"/>
    <property type="evidence" value="ECO:0007669"/>
    <property type="project" value="InterPro"/>
</dbReference>
<evidence type="ECO:0000313" key="9">
    <source>
        <dbReference type="Proteomes" id="UP000677265"/>
    </source>
</evidence>
<dbReference type="PROSITE" id="PS00675">
    <property type="entry name" value="SIGMA54_INTERACT_1"/>
    <property type="match status" value="1"/>
</dbReference>
<reference evidence="7" key="1">
    <citation type="submission" date="2021-05" db="EMBL/GenBank/DDBJ databases">
        <title>Novel Bacillus species.</title>
        <authorList>
            <person name="Liu G."/>
        </authorList>
    </citation>
    <scope>NUCLEOTIDE SEQUENCE</scope>
    <source>
        <strain evidence="7 9">FJAT-50051</strain>
    </source>
</reference>
<dbReference type="Gene3D" id="3.30.450.20">
    <property type="entry name" value="PAS domain"/>
    <property type="match status" value="1"/>
</dbReference>
<proteinExistence type="predicted"/>
<evidence type="ECO:0000259" key="5">
    <source>
        <dbReference type="PROSITE" id="PS50045"/>
    </source>
</evidence>
<dbReference type="GO" id="GO:0043565">
    <property type="term" value="F:sequence-specific DNA binding"/>
    <property type="evidence" value="ECO:0007669"/>
    <property type="project" value="InterPro"/>
</dbReference>
<dbReference type="FunFam" id="3.40.50.300:FF:000006">
    <property type="entry name" value="DNA-binding transcriptional regulator NtrC"/>
    <property type="match status" value="1"/>
</dbReference>
<dbReference type="PANTHER" id="PTHR32071:SF57">
    <property type="entry name" value="C4-DICARBOXYLATE TRANSPORT TRANSCRIPTIONAL REGULATORY PROTEIN DCTD"/>
    <property type="match status" value="1"/>
</dbReference>
<dbReference type="EMBL" id="JAGYPE020000130">
    <property type="protein sequence ID" value="MCH6269656.1"/>
    <property type="molecule type" value="Genomic_DNA"/>
</dbReference>
<dbReference type="InterPro" id="IPR002078">
    <property type="entry name" value="Sigma_54_int"/>
</dbReference>
<dbReference type="CDD" id="cd00009">
    <property type="entry name" value="AAA"/>
    <property type="match status" value="1"/>
</dbReference>
<gene>
    <name evidence="8" type="ORF">KHB02_029445</name>
    <name evidence="7" type="ORF">KHB02_20945</name>
</gene>
<keyword evidence="4" id="KW-0804">Transcription</keyword>
<evidence type="ECO:0000256" key="4">
    <source>
        <dbReference type="ARBA" id="ARBA00023163"/>
    </source>
</evidence>
<evidence type="ECO:0000256" key="1">
    <source>
        <dbReference type="ARBA" id="ARBA00022741"/>
    </source>
</evidence>
<dbReference type="PROSITE" id="PS50112">
    <property type="entry name" value="PAS"/>
    <property type="match status" value="1"/>
</dbReference>
<dbReference type="InterPro" id="IPR058031">
    <property type="entry name" value="AAA_lid_NorR"/>
</dbReference>
<dbReference type="RefSeq" id="WP_213143795.1">
    <property type="nucleotide sequence ID" value="NZ_JAGYPE020000130.1"/>
</dbReference>
<name>A0A942YAY1_9BACI</name>
<dbReference type="Pfam" id="PF00158">
    <property type="entry name" value="Sigma54_activat"/>
    <property type="match status" value="1"/>
</dbReference>
<dbReference type="InterPro" id="IPR009057">
    <property type="entry name" value="Homeodomain-like_sf"/>
</dbReference>
<evidence type="ECO:0000259" key="6">
    <source>
        <dbReference type="PROSITE" id="PS50112"/>
    </source>
</evidence>
<evidence type="ECO:0000313" key="7">
    <source>
        <dbReference type="EMBL" id="MBS4183863.1"/>
    </source>
</evidence>
<feature type="domain" description="Sigma-54 factor interaction" evidence="5">
    <location>
        <begin position="220"/>
        <end position="450"/>
    </location>
</feature>
<dbReference type="CDD" id="cd00130">
    <property type="entry name" value="PAS"/>
    <property type="match status" value="1"/>
</dbReference>
<dbReference type="SUPFAM" id="SSF55785">
    <property type="entry name" value="PYP-like sensor domain (PAS domain)"/>
    <property type="match status" value="1"/>
</dbReference>
<sequence>MLKEKVSLNSLSIPFEQDKVSDEVSDEVKRIPAHTLLSELDLGSLALNQDIVLIDEAGNPAGIIPIAILIRTIFQEWKNLTKVYQTFLRTVDDAITVVDAAGKVIAWNPKAEELYETSAEKIIGAQITEFFKKESVVLMSTLNEGKGVFQQYNQPKEGVHVLINTLPIMAEEKVIGGISVERNITEIVRLNDELITTTAYIQDLESKIEPKEIEDAFHKIKGRSRAINDAITLAKKVAQTDATVMITGESGVGKELFAQGIHKASARSDGPFVAINCGAIPAALFESELFGYEKGAFTGAVKEGKRGKIDTAKNGTLFLDEIGELPLELQVKLLRVLQEKQYYRVGGTQPIPVDVRIISATNRDLEILIKDGMFREDLYYRLNVVTIPIPPLRERIEDLPELVQLFLKESAYKYRKPIPDIAPEVMVTFMHSPWRGNIRQLKNTIERLVILADDNRITSAQLPNDLIMRNYQTPLQERDNVPADDRSKLIQALKKTYGNKMAAAKLLGISRVTLYNKLKKYGLQESYK</sequence>
<dbReference type="SMART" id="SM00382">
    <property type="entry name" value="AAA"/>
    <property type="match status" value="1"/>
</dbReference>